<dbReference type="PROSITE" id="PS50109">
    <property type="entry name" value="HIS_KIN"/>
    <property type="match status" value="1"/>
</dbReference>
<dbReference type="PANTHER" id="PTHR43065:SF10">
    <property type="entry name" value="PEROXIDE STRESS-ACTIVATED HISTIDINE KINASE MAK3"/>
    <property type="match status" value="1"/>
</dbReference>
<dbReference type="OrthoDB" id="9772100at2"/>
<dbReference type="InterPro" id="IPR036890">
    <property type="entry name" value="HATPase_C_sf"/>
</dbReference>
<dbReference type="SUPFAM" id="SSF55874">
    <property type="entry name" value="ATPase domain of HSP90 chaperone/DNA topoisomerase II/histidine kinase"/>
    <property type="match status" value="1"/>
</dbReference>
<gene>
    <name evidence="12" type="ORF">AO703_11440</name>
</gene>
<evidence type="ECO:0000313" key="12">
    <source>
        <dbReference type="EMBL" id="ALR76885.1"/>
    </source>
</evidence>
<dbReference type="InterPro" id="IPR053527">
    <property type="entry name" value="Tetrathionate_sensor_kinase"/>
</dbReference>
<dbReference type="RefSeq" id="WP_062741270.1">
    <property type="nucleotide sequence ID" value="NZ_CP012871.1"/>
</dbReference>
<evidence type="ECO:0000256" key="9">
    <source>
        <dbReference type="SAM" id="Phobius"/>
    </source>
</evidence>
<keyword evidence="9" id="KW-1133">Transmembrane helix</keyword>
<organism evidence="12 13">
    <name type="scientific">[Enterobacter] lignolyticus</name>
    <dbReference type="NCBI Taxonomy" id="1334193"/>
    <lineage>
        <taxon>Bacteria</taxon>
        <taxon>Pseudomonadati</taxon>
        <taxon>Pseudomonadota</taxon>
        <taxon>Gammaproteobacteria</taxon>
        <taxon>Enterobacterales</taxon>
        <taxon>Enterobacteriaceae</taxon>
        <taxon>Pluralibacter</taxon>
    </lineage>
</organism>
<dbReference type="GO" id="GO:0005524">
    <property type="term" value="F:ATP binding"/>
    <property type="evidence" value="ECO:0007669"/>
    <property type="project" value="UniProtKB-KW"/>
</dbReference>
<dbReference type="SMART" id="SM00388">
    <property type="entry name" value="HisKA"/>
    <property type="match status" value="1"/>
</dbReference>
<sequence>MKNIILLTLCLLLSPALAAAQWTIGILALRGDTVTQTQWQPLVDALNRAVPGEHFQLQPLDLAGMREAVNQQRIQFVLTNPAQFVQLNSNYHLRWLASLRGASAGEETSKATGSVILVRRDSAITAAHDLIDTTVGAVDPLAFGGYLLGYKALHDAGLRPGDDFRLRFSGFPADALIYLLREEAISAAIVPVCLLESMDKEGLVDKRRFRALLAKPSAQPCLVSTALYPDWSFGALPGVNDAVADAVTRALLARHAGDAYRWGAPTSTSEVESLLRELNQHPEQQRLGLTVKSWLIQHQLTLGILLAVLLLALANYIWVMILVNRRGRALEKANDALRSQQQALEQARRMSLLGEMASGFAHELNQPLSAIRMYAQGCLLRLPDNGEPQPVREAIDQIEKQAGRGGDIIRNLRQWASGENGADSAPTTWVTASVIDTLSRVWALLRMTQTCPGVSLNVDGDRALTVTLPPVLLEQVLANVVLNAVQAGATSLWVTLIREEAHLTLTLADNAGGIAPAQMAAIFQPFRSTRRDGMGLGLVISQRLLRNVKGDIQLENHIAPDGRQGLRVTLALPRRPMEEQ</sequence>
<dbReference type="KEGG" id="kle:AO703_11440"/>
<feature type="chain" id="PRO_5032882931" description="histidine kinase" evidence="10">
    <location>
        <begin position="19"/>
        <end position="580"/>
    </location>
</feature>
<dbReference type="Proteomes" id="UP000069162">
    <property type="component" value="Chromosome"/>
</dbReference>
<evidence type="ECO:0000256" key="7">
    <source>
        <dbReference type="ARBA" id="ARBA00022840"/>
    </source>
</evidence>
<dbReference type="InterPro" id="IPR003661">
    <property type="entry name" value="HisK_dim/P_dom"/>
</dbReference>
<dbReference type="Gene3D" id="3.40.190.10">
    <property type="entry name" value="Periplasmic binding protein-like II"/>
    <property type="match status" value="2"/>
</dbReference>
<evidence type="ECO:0000256" key="4">
    <source>
        <dbReference type="ARBA" id="ARBA00022679"/>
    </source>
</evidence>
<keyword evidence="3" id="KW-0597">Phosphoprotein</keyword>
<dbReference type="Pfam" id="PF12974">
    <property type="entry name" value="Phosphonate-bd"/>
    <property type="match status" value="1"/>
</dbReference>
<dbReference type="AlphaFoldDB" id="A0A806X617"/>
<reference evidence="13" key="1">
    <citation type="submission" date="2015-10" db="EMBL/GenBank/DDBJ databases">
        <title>Complete Genome Sequencing of Klebsiella sp. strain G5.</title>
        <authorList>
            <person name="Chan K.-G."/>
            <person name="Chen J.-W."/>
        </authorList>
    </citation>
    <scope>NUCLEOTIDE SEQUENCE [LARGE SCALE GENOMIC DNA]</scope>
    <source>
        <strain evidence="13">G5</strain>
    </source>
</reference>
<dbReference type="Pfam" id="PF02518">
    <property type="entry name" value="HATPase_c"/>
    <property type="match status" value="1"/>
</dbReference>
<dbReference type="InterPro" id="IPR036097">
    <property type="entry name" value="HisK_dim/P_sf"/>
</dbReference>
<proteinExistence type="predicted"/>
<feature type="signal peptide" evidence="10">
    <location>
        <begin position="1"/>
        <end position="18"/>
    </location>
</feature>
<keyword evidence="5" id="KW-0547">Nucleotide-binding</keyword>
<evidence type="ECO:0000256" key="3">
    <source>
        <dbReference type="ARBA" id="ARBA00022553"/>
    </source>
</evidence>
<evidence type="ECO:0000256" key="8">
    <source>
        <dbReference type="ARBA" id="ARBA00023012"/>
    </source>
</evidence>
<dbReference type="PANTHER" id="PTHR43065">
    <property type="entry name" value="SENSOR HISTIDINE KINASE"/>
    <property type="match status" value="1"/>
</dbReference>
<evidence type="ECO:0000256" key="2">
    <source>
        <dbReference type="ARBA" id="ARBA00012438"/>
    </source>
</evidence>
<dbReference type="Gene3D" id="3.30.565.10">
    <property type="entry name" value="Histidine kinase-like ATPase, C-terminal domain"/>
    <property type="match status" value="1"/>
</dbReference>
<keyword evidence="10" id="KW-0732">Signal</keyword>
<dbReference type="EC" id="2.7.13.3" evidence="2"/>
<dbReference type="PRINTS" id="PR00344">
    <property type="entry name" value="BCTRLSENSOR"/>
</dbReference>
<keyword evidence="9" id="KW-0812">Transmembrane</keyword>
<dbReference type="InterPro" id="IPR003594">
    <property type="entry name" value="HATPase_dom"/>
</dbReference>
<evidence type="ECO:0000259" key="11">
    <source>
        <dbReference type="PROSITE" id="PS50109"/>
    </source>
</evidence>
<dbReference type="SMART" id="SM00387">
    <property type="entry name" value="HATPase_c"/>
    <property type="match status" value="1"/>
</dbReference>
<dbReference type="Gene3D" id="1.10.287.130">
    <property type="match status" value="1"/>
</dbReference>
<dbReference type="SUPFAM" id="SSF53850">
    <property type="entry name" value="Periplasmic binding protein-like II"/>
    <property type="match status" value="1"/>
</dbReference>
<accession>A0A806X617</accession>
<dbReference type="InterPro" id="IPR004358">
    <property type="entry name" value="Sig_transdc_His_kin-like_C"/>
</dbReference>
<keyword evidence="7" id="KW-0067">ATP-binding</keyword>
<dbReference type="EMBL" id="CP012871">
    <property type="protein sequence ID" value="ALR76885.1"/>
    <property type="molecule type" value="Genomic_DNA"/>
</dbReference>
<evidence type="ECO:0000256" key="5">
    <source>
        <dbReference type="ARBA" id="ARBA00022741"/>
    </source>
</evidence>
<feature type="transmembrane region" description="Helical" evidence="9">
    <location>
        <begin position="300"/>
        <end position="323"/>
    </location>
</feature>
<evidence type="ECO:0000256" key="1">
    <source>
        <dbReference type="ARBA" id="ARBA00000085"/>
    </source>
</evidence>
<protein>
    <recommendedName>
        <fullName evidence="2">histidine kinase</fullName>
        <ecNumber evidence="2">2.7.13.3</ecNumber>
    </recommendedName>
</protein>
<dbReference type="InterPro" id="IPR005467">
    <property type="entry name" value="His_kinase_dom"/>
</dbReference>
<dbReference type="Pfam" id="PF00512">
    <property type="entry name" value="HisKA"/>
    <property type="match status" value="1"/>
</dbReference>
<feature type="domain" description="Histidine kinase" evidence="11">
    <location>
        <begin position="359"/>
        <end position="576"/>
    </location>
</feature>
<keyword evidence="6 12" id="KW-0418">Kinase</keyword>
<dbReference type="NCBIfam" id="NF040750">
    <property type="entry name" value="tetrathio_HK"/>
    <property type="match status" value="1"/>
</dbReference>
<name>A0A806X617_9ENTR</name>
<dbReference type="GO" id="GO:0000155">
    <property type="term" value="F:phosphorelay sensor kinase activity"/>
    <property type="evidence" value="ECO:0007669"/>
    <property type="project" value="InterPro"/>
</dbReference>
<evidence type="ECO:0000313" key="13">
    <source>
        <dbReference type="Proteomes" id="UP000069162"/>
    </source>
</evidence>
<evidence type="ECO:0000256" key="6">
    <source>
        <dbReference type="ARBA" id="ARBA00022777"/>
    </source>
</evidence>
<keyword evidence="4" id="KW-0808">Transferase</keyword>
<dbReference type="CDD" id="cd00082">
    <property type="entry name" value="HisKA"/>
    <property type="match status" value="1"/>
</dbReference>
<keyword evidence="8" id="KW-0902">Two-component regulatory system</keyword>
<evidence type="ECO:0000256" key="10">
    <source>
        <dbReference type="SAM" id="SignalP"/>
    </source>
</evidence>
<keyword evidence="9" id="KW-0472">Membrane</keyword>
<dbReference type="SUPFAM" id="SSF47384">
    <property type="entry name" value="Homodimeric domain of signal transducing histidine kinase"/>
    <property type="match status" value="1"/>
</dbReference>
<comment type="catalytic activity">
    <reaction evidence="1">
        <text>ATP + protein L-histidine = ADP + protein N-phospho-L-histidine.</text>
        <dbReference type="EC" id="2.7.13.3"/>
    </reaction>
</comment>